<evidence type="ECO:0000313" key="1">
    <source>
        <dbReference type="EMBL" id="RRT50212.1"/>
    </source>
</evidence>
<protein>
    <submittedName>
        <fullName evidence="1">Uncharacterized protein</fullName>
    </submittedName>
</protein>
<dbReference type="EMBL" id="AMZH03012894">
    <property type="protein sequence ID" value="RRT50212.1"/>
    <property type="molecule type" value="Genomic_DNA"/>
</dbReference>
<sequence>MRDRFWSCSIRCWSRSRQLAAKDYCKLQCRQIAAKDSYCSFLPQRIMLAAIKEDGSEWSLLAALCRIAAGCDQGGWQRKIAASSVVQRKMHVAIEGIREIGWPVGWIDLICDLEWKMEARVAAIVGIAWKDVGGKDGSKGSRNAALIANDRTPEGAL</sequence>
<dbReference type="Proteomes" id="UP000287651">
    <property type="component" value="Unassembled WGS sequence"/>
</dbReference>
<dbReference type="AlphaFoldDB" id="A0A426YEM6"/>
<reference evidence="1 2" key="1">
    <citation type="journal article" date="2014" name="Agronomy (Basel)">
        <title>A Draft Genome Sequence for Ensete ventricosum, the Drought-Tolerant Tree Against Hunger.</title>
        <authorList>
            <person name="Harrison J."/>
            <person name="Moore K.A."/>
            <person name="Paszkiewicz K."/>
            <person name="Jones T."/>
            <person name="Grant M."/>
            <person name="Ambacheew D."/>
            <person name="Muzemil S."/>
            <person name="Studholme D.J."/>
        </authorList>
    </citation>
    <scope>NUCLEOTIDE SEQUENCE [LARGE SCALE GENOMIC DNA]</scope>
</reference>
<evidence type="ECO:0000313" key="2">
    <source>
        <dbReference type="Proteomes" id="UP000287651"/>
    </source>
</evidence>
<proteinExistence type="predicted"/>
<comment type="caution">
    <text evidence="1">The sequence shown here is derived from an EMBL/GenBank/DDBJ whole genome shotgun (WGS) entry which is preliminary data.</text>
</comment>
<gene>
    <name evidence="1" type="ORF">B296_00048937</name>
</gene>
<organism evidence="1 2">
    <name type="scientific">Ensete ventricosum</name>
    <name type="common">Abyssinian banana</name>
    <name type="synonym">Musa ensete</name>
    <dbReference type="NCBI Taxonomy" id="4639"/>
    <lineage>
        <taxon>Eukaryota</taxon>
        <taxon>Viridiplantae</taxon>
        <taxon>Streptophyta</taxon>
        <taxon>Embryophyta</taxon>
        <taxon>Tracheophyta</taxon>
        <taxon>Spermatophyta</taxon>
        <taxon>Magnoliopsida</taxon>
        <taxon>Liliopsida</taxon>
        <taxon>Zingiberales</taxon>
        <taxon>Musaceae</taxon>
        <taxon>Ensete</taxon>
    </lineage>
</organism>
<accession>A0A426YEM6</accession>
<name>A0A426YEM6_ENSVE</name>